<keyword evidence="6 8" id="KW-0472">Membrane</keyword>
<dbReference type="InterPro" id="IPR005829">
    <property type="entry name" value="Sugar_transporter_CS"/>
</dbReference>
<evidence type="ECO:0000259" key="9">
    <source>
        <dbReference type="PROSITE" id="PS50850"/>
    </source>
</evidence>
<evidence type="ECO:0000256" key="7">
    <source>
        <dbReference type="SAM" id="MobiDB-lite"/>
    </source>
</evidence>
<comment type="subcellular location">
    <subcellularLocation>
        <location evidence="1">Membrane</location>
        <topology evidence="1">Multi-pass membrane protein</topology>
    </subcellularLocation>
</comment>
<feature type="transmembrane region" description="Helical" evidence="8">
    <location>
        <begin position="404"/>
        <end position="431"/>
    </location>
</feature>
<dbReference type="EMBL" id="DAKRPA010000043">
    <property type="protein sequence ID" value="DBA01694.1"/>
    <property type="molecule type" value="Genomic_DNA"/>
</dbReference>
<feature type="transmembrane region" description="Helical" evidence="8">
    <location>
        <begin position="222"/>
        <end position="242"/>
    </location>
</feature>
<feature type="transmembrane region" description="Helical" evidence="8">
    <location>
        <begin position="369"/>
        <end position="392"/>
    </location>
</feature>
<feature type="transmembrane region" description="Helical" evidence="8">
    <location>
        <begin position="194"/>
        <end position="216"/>
    </location>
</feature>
<feature type="transmembrane region" description="Helical" evidence="8">
    <location>
        <begin position="342"/>
        <end position="362"/>
    </location>
</feature>
<dbReference type="PROSITE" id="PS50850">
    <property type="entry name" value="MFS"/>
    <property type="match status" value="1"/>
</dbReference>
<keyword evidence="4 8" id="KW-0812">Transmembrane</keyword>
<comment type="caution">
    <text evidence="10">The sequence shown here is derived from an EMBL/GenBank/DDBJ whole genome shotgun (WGS) entry which is preliminary data.</text>
</comment>
<proteinExistence type="inferred from homology"/>
<keyword evidence="3" id="KW-0813">Transport</keyword>
<dbReference type="InterPro" id="IPR036259">
    <property type="entry name" value="MFS_trans_sf"/>
</dbReference>
<dbReference type="Gene3D" id="1.20.1250.20">
    <property type="entry name" value="MFS general substrate transporter like domains"/>
    <property type="match status" value="1"/>
</dbReference>
<dbReference type="PANTHER" id="PTHR48020:SF12">
    <property type="entry name" value="PROTON MYO-INOSITOL COTRANSPORTER"/>
    <property type="match status" value="1"/>
</dbReference>
<dbReference type="InterPro" id="IPR005828">
    <property type="entry name" value="MFS_sugar_transport-like"/>
</dbReference>
<evidence type="ECO:0000256" key="3">
    <source>
        <dbReference type="ARBA" id="ARBA00022448"/>
    </source>
</evidence>
<dbReference type="PROSITE" id="PS00217">
    <property type="entry name" value="SUGAR_TRANSPORT_2"/>
    <property type="match status" value="1"/>
</dbReference>
<organism evidence="10 11">
    <name type="scientific">Lagenidium giganteum</name>
    <dbReference type="NCBI Taxonomy" id="4803"/>
    <lineage>
        <taxon>Eukaryota</taxon>
        <taxon>Sar</taxon>
        <taxon>Stramenopiles</taxon>
        <taxon>Oomycota</taxon>
        <taxon>Peronosporomycetes</taxon>
        <taxon>Pythiales</taxon>
        <taxon>Pythiaceae</taxon>
    </lineage>
</organism>
<evidence type="ECO:0000313" key="11">
    <source>
        <dbReference type="Proteomes" id="UP001146120"/>
    </source>
</evidence>
<dbReference type="SUPFAM" id="SSF103473">
    <property type="entry name" value="MFS general substrate transporter"/>
    <property type="match status" value="1"/>
</dbReference>
<dbReference type="GO" id="GO:0022857">
    <property type="term" value="F:transmembrane transporter activity"/>
    <property type="evidence" value="ECO:0007669"/>
    <property type="project" value="InterPro"/>
</dbReference>
<comment type="similarity">
    <text evidence="2">Belongs to the major facilitator superfamily. Sugar transporter (TC 2.A.1.1) family.</text>
</comment>
<protein>
    <recommendedName>
        <fullName evidence="9">Major facilitator superfamily (MFS) profile domain-containing protein</fullName>
    </recommendedName>
</protein>
<dbReference type="InterPro" id="IPR020846">
    <property type="entry name" value="MFS_dom"/>
</dbReference>
<evidence type="ECO:0000256" key="6">
    <source>
        <dbReference type="ARBA" id="ARBA00023136"/>
    </source>
</evidence>
<evidence type="ECO:0000313" key="10">
    <source>
        <dbReference type="EMBL" id="DBA01694.1"/>
    </source>
</evidence>
<reference evidence="10" key="1">
    <citation type="submission" date="2022-11" db="EMBL/GenBank/DDBJ databases">
        <authorList>
            <person name="Morgan W.R."/>
            <person name="Tartar A."/>
        </authorList>
    </citation>
    <scope>NUCLEOTIDE SEQUENCE</scope>
    <source>
        <strain evidence="10">ARSEF 373</strain>
    </source>
</reference>
<name>A0AAV2Z8F9_9STRA</name>
<keyword evidence="5 8" id="KW-1133">Transmembrane helix</keyword>
<feature type="transmembrane region" description="Helical" evidence="8">
    <location>
        <begin position="443"/>
        <end position="466"/>
    </location>
</feature>
<evidence type="ECO:0000256" key="4">
    <source>
        <dbReference type="ARBA" id="ARBA00022692"/>
    </source>
</evidence>
<evidence type="ECO:0000256" key="8">
    <source>
        <dbReference type="SAM" id="Phobius"/>
    </source>
</evidence>
<dbReference type="AlphaFoldDB" id="A0AAV2Z8F9"/>
<evidence type="ECO:0000256" key="5">
    <source>
        <dbReference type="ARBA" id="ARBA00022989"/>
    </source>
</evidence>
<evidence type="ECO:0000256" key="1">
    <source>
        <dbReference type="ARBA" id="ARBA00004141"/>
    </source>
</evidence>
<gene>
    <name evidence="10" type="ORF">N0F65_010345</name>
</gene>
<feature type="transmembrane region" description="Helical" evidence="8">
    <location>
        <begin position="472"/>
        <end position="493"/>
    </location>
</feature>
<dbReference type="Pfam" id="PF00083">
    <property type="entry name" value="Sugar_tr"/>
    <property type="match status" value="1"/>
</dbReference>
<dbReference type="InterPro" id="IPR050814">
    <property type="entry name" value="Myo-inositol_Transporter"/>
</dbReference>
<sequence>MHEVCTSMADERNELLRHGPSANAGGEQPRHLLNVPRSMPTASLASSSRSTIASSTAVDDLLMGFSRTSWMLFSVAGGLIYGYNVSMAATLQYVRDALELSASHLEAVSAAATLSDASSMLVGGFLADRFGRRSTAMFACLCSVVGCILSSVASVSFGWLLCWRLLTGVGNGLSILLVPMYISESVDASNRGTMLTLFQLGVNSGCALPYLVMIVISEEWRTCLAFGALPALYILYQFVFRLPESVKWTHRQQALVDVFDLEDDSRSLKSPVPPPTPSPRGSASPPNSPPQSPTTRSRPTFELAIGILLAYVNNCVDASLFYGPEIISKAIPHYSSKDANLFGLLCSLLAAVSVVFAIKFLVNRFARRQLYLICLTIVVLTFWLSSAIFANYSTEDFSKSKTAAISIIVTFAVMNIFSTIGPSILFVVILNELFTDSNYRAKYMSYCTFAMSFFALLINGTLLTLFETFGTAATFTFYGATYAACLLFFWRYLPETKHRELE</sequence>
<accession>A0AAV2Z8F9</accession>
<dbReference type="PROSITE" id="PS00216">
    <property type="entry name" value="SUGAR_TRANSPORT_1"/>
    <property type="match status" value="1"/>
</dbReference>
<feature type="transmembrane region" description="Helical" evidence="8">
    <location>
        <begin position="138"/>
        <end position="159"/>
    </location>
</feature>
<feature type="domain" description="Major facilitator superfamily (MFS) profile" evidence="9">
    <location>
        <begin position="62"/>
        <end position="497"/>
    </location>
</feature>
<feature type="transmembrane region" description="Helical" evidence="8">
    <location>
        <begin position="165"/>
        <end position="182"/>
    </location>
</feature>
<keyword evidence="11" id="KW-1185">Reference proteome</keyword>
<feature type="transmembrane region" description="Helical" evidence="8">
    <location>
        <begin position="70"/>
        <end position="95"/>
    </location>
</feature>
<dbReference type="GO" id="GO:0016020">
    <property type="term" value="C:membrane"/>
    <property type="evidence" value="ECO:0007669"/>
    <property type="project" value="UniProtKB-SubCell"/>
</dbReference>
<reference evidence="10" key="2">
    <citation type="journal article" date="2023" name="Microbiol Resour">
        <title>Decontamination and Annotation of the Draft Genome Sequence of the Oomycete Lagenidium giganteum ARSEF 373.</title>
        <authorList>
            <person name="Morgan W.R."/>
            <person name="Tartar A."/>
        </authorList>
    </citation>
    <scope>NUCLEOTIDE SEQUENCE</scope>
    <source>
        <strain evidence="10">ARSEF 373</strain>
    </source>
</reference>
<dbReference type="PANTHER" id="PTHR48020">
    <property type="entry name" value="PROTON MYO-INOSITOL COTRANSPORTER"/>
    <property type="match status" value="1"/>
</dbReference>
<dbReference type="Proteomes" id="UP001146120">
    <property type="component" value="Unassembled WGS sequence"/>
</dbReference>
<feature type="region of interest" description="Disordered" evidence="7">
    <location>
        <begin position="265"/>
        <end position="297"/>
    </location>
</feature>
<evidence type="ECO:0000256" key="2">
    <source>
        <dbReference type="ARBA" id="ARBA00010992"/>
    </source>
</evidence>